<dbReference type="InterPro" id="IPR024618">
    <property type="entry name" value="DUF3857"/>
</dbReference>
<sequence length="638" mass="74142">MRNFLIVGFLGLFSTLQCQENYKVSDINLKMLINANAVIREHNTRIEIKDIDDVEISTNRIVTVLNEAGKAYIQAYENFDEGLSIEQQEAIILDKTGKEIRKFKKRDFKTRSNFQDFVLFSDNQVSYLQYTPRDYPYTVKYTSKISTKNSVFLPDWRPIEGYKVSVEKSKYEIVNNTEIPIRYSERNLDSLDVKVNRSDFNLDYSVSGLMAKSYEKLSPSFEETAPRLKVALQKYFLEGIEGESNDWQDFGAWQYKNLVDGQGILTEEIVSKITALTRDAQTEEEKARIIYKYVQENTRYIAVTLGIGGWKPYSAQEVDRLGYGDCKGLTNYTRALLKSQGIEADYTIVYGGPKRDIDPDFTNIQGNHVILSIPQEGKEDIWLECTSQDAPFNYLGDFTDDRWVLKLKPAGGEIVRTRKYSAGDNLQKMKANVSINENGGFNAQFERSSFGVPYGDIYLIELQKQEVQKNFYNENWSQFHNMSFDSIKFRNDKRKIEFIEDLHFKADRFCSIAGDRLLVPLNFVSAFDMKIDKDKNRKNKIKLERGKTFQDHFRYELPEGFMVEAIPDNQDLETDFGKLSLKISVEESEDRKYIIVERYLRIEEGEWSPEKFEDFRKFINQIHKLNNQKAVIVPTSKA</sequence>
<keyword evidence="4" id="KW-1185">Reference proteome</keyword>
<dbReference type="AlphaFoldDB" id="A0A2T6AKK9"/>
<evidence type="ECO:0000259" key="2">
    <source>
        <dbReference type="Pfam" id="PF12969"/>
    </source>
</evidence>
<dbReference type="Pfam" id="PF12969">
    <property type="entry name" value="DUF3857"/>
    <property type="match status" value="1"/>
</dbReference>
<dbReference type="SUPFAM" id="SSF54001">
    <property type="entry name" value="Cysteine proteinases"/>
    <property type="match status" value="1"/>
</dbReference>
<dbReference type="OrthoDB" id="8595007at2"/>
<accession>A0A2T6AKK9</accession>
<dbReference type="InterPro" id="IPR038765">
    <property type="entry name" value="Papain-like_cys_pep_sf"/>
</dbReference>
<organism evidence="3 4">
    <name type="scientific">Christiangramia gaetbulicola</name>
    <dbReference type="NCBI Taxonomy" id="703340"/>
    <lineage>
        <taxon>Bacteria</taxon>
        <taxon>Pseudomonadati</taxon>
        <taxon>Bacteroidota</taxon>
        <taxon>Flavobacteriia</taxon>
        <taxon>Flavobacteriales</taxon>
        <taxon>Flavobacteriaceae</taxon>
        <taxon>Christiangramia</taxon>
    </lineage>
</organism>
<dbReference type="Gene3D" id="2.60.120.1130">
    <property type="match status" value="1"/>
</dbReference>
<dbReference type="Gene3D" id="3.10.620.30">
    <property type="match status" value="1"/>
</dbReference>
<reference evidence="3 4" key="1">
    <citation type="submission" date="2018-04" db="EMBL/GenBank/DDBJ databases">
        <title>Genomic Encyclopedia of Archaeal and Bacterial Type Strains, Phase II (KMG-II): from individual species to whole genera.</title>
        <authorList>
            <person name="Goeker M."/>
        </authorList>
    </citation>
    <scope>NUCLEOTIDE SEQUENCE [LARGE SCALE GENOMIC DNA]</scope>
    <source>
        <strain evidence="3 4">DSM 23082</strain>
    </source>
</reference>
<dbReference type="EMBL" id="QBKQ01000001">
    <property type="protein sequence ID" value="PTX44276.1"/>
    <property type="molecule type" value="Genomic_DNA"/>
</dbReference>
<dbReference type="Pfam" id="PF01841">
    <property type="entry name" value="Transglut_core"/>
    <property type="match status" value="1"/>
</dbReference>
<evidence type="ECO:0000313" key="4">
    <source>
        <dbReference type="Proteomes" id="UP000244174"/>
    </source>
</evidence>
<evidence type="ECO:0000313" key="3">
    <source>
        <dbReference type="EMBL" id="PTX44276.1"/>
    </source>
</evidence>
<gene>
    <name evidence="3" type="ORF">C8P64_0251</name>
</gene>
<dbReference type="RefSeq" id="WP_108170245.1">
    <property type="nucleotide sequence ID" value="NZ_QBKQ01000001.1"/>
</dbReference>
<comment type="caution">
    <text evidence="3">The sequence shown here is derived from an EMBL/GenBank/DDBJ whole genome shotgun (WGS) entry which is preliminary data.</text>
</comment>
<protein>
    <submittedName>
        <fullName evidence="3">Transglutaminase superfamily protein</fullName>
    </submittedName>
</protein>
<dbReference type="Gene3D" id="2.60.40.3140">
    <property type="match status" value="1"/>
</dbReference>
<name>A0A2T6AKK9_9FLAO</name>
<feature type="domain" description="DUF3857" evidence="2">
    <location>
        <begin position="55"/>
        <end position="188"/>
    </location>
</feature>
<dbReference type="InterPro" id="IPR002931">
    <property type="entry name" value="Transglutaminase-like"/>
</dbReference>
<feature type="domain" description="Transglutaminase-like" evidence="1">
    <location>
        <begin position="275"/>
        <end position="370"/>
    </location>
</feature>
<dbReference type="Proteomes" id="UP000244174">
    <property type="component" value="Unassembled WGS sequence"/>
</dbReference>
<evidence type="ECO:0000259" key="1">
    <source>
        <dbReference type="Pfam" id="PF01841"/>
    </source>
</evidence>
<proteinExistence type="predicted"/>